<feature type="transmembrane region" description="Helical" evidence="1">
    <location>
        <begin position="264"/>
        <end position="285"/>
    </location>
</feature>
<keyword evidence="1" id="KW-1133">Transmembrane helix</keyword>
<dbReference type="SUPFAM" id="SSF48317">
    <property type="entry name" value="Acid phosphatase/Vanadium-dependent haloperoxidase"/>
    <property type="match status" value="1"/>
</dbReference>
<keyword evidence="4" id="KW-1185">Reference proteome</keyword>
<keyword evidence="1" id="KW-0812">Transmembrane</keyword>
<dbReference type="OrthoDB" id="401048at2"/>
<dbReference type="SMART" id="SM00014">
    <property type="entry name" value="acidPPc"/>
    <property type="match status" value="1"/>
</dbReference>
<feature type="domain" description="Phosphatidic acid phosphatase type 2/haloperoxidase" evidence="2">
    <location>
        <begin position="151"/>
        <end position="282"/>
    </location>
</feature>
<keyword evidence="1" id="KW-0472">Membrane</keyword>
<dbReference type="InterPro" id="IPR000326">
    <property type="entry name" value="PAP2/HPO"/>
</dbReference>
<feature type="transmembrane region" description="Helical" evidence="1">
    <location>
        <begin position="7"/>
        <end position="27"/>
    </location>
</feature>
<feature type="transmembrane region" description="Helical" evidence="1">
    <location>
        <begin position="80"/>
        <end position="102"/>
    </location>
</feature>
<dbReference type="Proteomes" id="UP000231823">
    <property type="component" value="Chromosome"/>
</dbReference>
<organism evidence="3 4">
    <name type="scientific">Spiroplasma floricola 23-6</name>
    <dbReference type="NCBI Taxonomy" id="1336749"/>
    <lineage>
        <taxon>Bacteria</taxon>
        <taxon>Bacillati</taxon>
        <taxon>Mycoplasmatota</taxon>
        <taxon>Mollicutes</taxon>
        <taxon>Entomoplasmatales</taxon>
        <taxon>Spiroplasmataceae</taxon>
        <taxon>Spiroplasma</taxon>
    </lineage>
</organism>
<evidence type="ECO:0000256" key="1">
    <source>
        <dbReference type="SAM" id="Phobius"/>
    </source>
</evidence>
<feature type="transmembrane region" description="Helical" evidence="1">
    <location>
        <begin position="47"/>
        <end position="68"/>
    </location>
</feature>
<evidence type="ECO:0000313" key="4">
    <source>
        <dbReference type="Proteomes" id="UP000231823"/>
    </source>
</evidence>
<protein>
    <submittedName>
        <fullName evidence="3">PAP2 family protein</fullName>
    </submittedName>
</protein>
<accession>A0A2K8SD88</accession>
<dbReference type="CDD" id="cd01610">
    <property type="entry name" value="PAP2_like"/>
    <property type="match status" value="1"/>
</dbReference>
<feature type="transmembrane region" description="Helical" evidence="1">
    <location>
        <begin position="208"/>
        <end position="227"/>
    </location>
</feature>
<gene>
    <name evidence="3" type="ORF">SFLOR_v1c02340</name>
</gene>
<dbReference type="Pfam" id="PF01569">
    <property type="entry name" value="PAP2"/>
    <property type="match status" value="1"/>
</dbReference>
<dbReference type="EMBL" id="CP025057">
    <property type="protein sequence ID" value="AUB31295.1"/>
    <property type="molecule type" value="Genomic_DNA"/>
</dbReference>
<dbReference type="InterPro" id="IPR036938">
    <property type="entry name" value="PAP2/HPO_sf"/>
</dbReference>
<name>A0A2K8SD88_9MOLU</name>
<dbReference type="Gene3D" id="1.20.144.10">
    <property type="entry name" value="Phosphatidic acid phosphatase type 2/haloperoxidase"/>
    <property type="match status" value="1"/>
</dbReference>
<evidence type="ECO:0000313" key="3">
    <source>
        <dbReference type="EMBL" id="AUB31295.1"/>
    </source>
</evidence>
<proteinExistence type="predicted"/>
<reference evidence="3 4" key="1">
    <citation type="submission" date="2017-12" db="EMBL/GenBank/DDBJ databases">
        <title>Complete genome sequence of Spiroplasma floricola 23-6 (ATCC 29989).</title>
        <authorList>
            <person name="Tsai Y.-M."/>
            <person name="Wu P.-S."/>
            <person name="Lo W.-S."/>
            <person name="Kuo C.-H."/>
        </authorList>
    </citation>
    <scope>NUCLEOTIDE SEQUENCE [LARGE SCALE GENOMIC DNA]</scope>
    <source>
        <strain evidence="3 4">23-6</strain>
    </source>
</reference>
<dbReference type="AlphaFoldDB" id="A0A2K8SD88"/>
<feature type="transmembrane region" description="Helical" evidence="1">
    <location>
        <begin position="150"/>
        <end position="175"/>
    </location>
</feature>
<feature type="transmembrane region" description="Helical" evidence="1">
    <location>
        <begin position="239"/>
        <end position="258"/>
    </location>
</feature>
<evidence type="ECO:0000259" key="2">
    <source>
        <dbReference type="SMART" id="SM00014"/>
    </source>
</evidence>
<sequence>MFKKKKNWILISLLSVFLIYFVIIAIYDYKIASMIGNSFANSWFSLFFDKIGALVVIFPIYIIFLAYLLKFISREKFNNIFKISTIVVFDLIYIALSFYLFFSIKNSSNDLANKISTAIMCFLLTLLIILISYIWIKLLIFNNIEQINKIFYCANISIIFMLLCWINLILFKYIFGRNRPEAVIELKNPFQYVFQINFIRLGKQSTSFPSGHTMAMGQLVIFIYFVSFKNKKWENIFKVLLFSIVIILTLLMACSRMIMQKHFITDVSFSMFLLVLYYLVSPIIVEKIYKRIKANG</sequence>
<dbReference type="RefSeq" id="WP_100916284.1">
    <property type="nucleotide sequence ID" value="NZ_CP025057.1"/>
</dbReference>
<dbReference type="KEGG" id="sfz:SFLOR_v1c02340"/>
<feature type="transmembrane region" description="Helical" evidence="1">
    <location>
        <begin position="114"/>
        <end position="138"/>
    </location>
</feature>